<dbReference type="GeneID" id="19172267"/>
<keyword evidence="2" id="KW-1185">Reference proteome</keyword>
<proteinExistence type="predicted"/>
<comment type="caution">
    <text evidence="1">The sequence shown here is derived from an EMBL/GenBank/DDBJ whole genome shotgun (WGS) entry which is preliminary data.</text>
</comment>
<reference evidence="1 2" key="1">
    <citation type="submission" date="2013-03" db="EMBL/GenBank/DDBJ databases">
        <title>The Genome Sequence of Capronia epimyces CBS 606.96.</title>
        <authorList>
            <consortium name="The Broad Institute Genomics Platform"/>
            <person name="Cuomo C."/>
            <person name="de Hoog S."/>
            <person name="Gorbushina A."/>
            <person name="Walker B."/>
            <person name="Young S.K."/>
            <person name="Zeng Q."/>
            <person name="Gargeya S."/>
            <person name="Fitzgerald M."/>
            <person name="Haas B."/>
            <person name="Abouelleil A."/>
            <person name="Allen A.W."/>
            <person name="Alvarado L."/>
            <person name="Arachchi H.M."/>
            <person name="Berlin A.M."/>
            <person name="Chapman S.B."/>
            <person name="Gainer-Dewar J."/>
            <person name="Goldberg J."/>
            <person name="Griggs A."/>
            <person name="Gujja S."/>
            <person name="Hansen M."/>
            <person name="Howarth C."/>
            <person name="Imamovic A."/>
            <person name="Ireland A."/>
            <person name="Larimer J."/>
            <person name="McCowan C."/>
            <person name="Murphy C."/>
            <person name="Pearson M."/>
            <person name="Poon T.W."/>
            <person name="Priest M."/>
            <person name="Roberts A."/>
            <person name="Saif S."/>
            <person name="Shea T."/>
            <person name="Sisk P."/>
            <person name="Sykes S."/>
            <person name="Wortman J."/>
            <person name="Nusbaum C."/>
            <person name="Birren B."/>
        </authorList>
    </citation>
    <scope>NUCLEOTIDE SEQUENCE [LARGE SCALE GENOMIC DNA]</scope>
    <source>
        <strain evidence="1 2">CBS 606.96</strain>
    </source>
</reference>
<dbReference type="EMBL" id="AMGY01000007">
    <property type="protein sequence ID" value="EXJ79893.1"/>
    <property type="molecule type" value="Genomic_DNA"/>
</dbReference>
<protein>
    <submittedName>
        <fullName evidence="1">Uncharacterized protein</fullName>
    </submittedName>
</protein>
<dbReference type="AlphaFoldDB" id="W9XI73"/>
<gene>
    <name evidence="1" type="ORF">A1O3_08178</name>
</gene>
<evidence type="ECO:0000313" key="2">
    <source>
        <dbReference type="Proteomes" id="UP000019478"/>
    </source>
</evidence>
<dbReference type="Pfam" id="PF08843">
    <property type="entry name" value="AbiEii"/>
    <property type="match status" value="1"/>
</dbReference>
<dbReference type="HOGENOM" id="CLU_2037773_0_0_1"/>
<dbReference type="OrthoDB" id="5421247at2759"/>
<sequence length="121" mass="13753">MVQVLAKLEWAAQDAIHHLQQIPEFSNAKIAVVGGMAVMKHTKCYRRSHDIDFITGCNAKERLHAAAERAFRQWPGQFVYDPNWPLAPATQTPDDKDPPYPKNAIQMDFILEWQVSANVPL</sequence>
<dbReference type="RefSeq" id="XP_007736467.1">
    <property type="nucleotide sequence ID" value="XM_007738277.1"/>
</dbReference>
<organism evidence="1 2">
    <name type="scientific">Capronia epimyces CBS 606.96</name>
    <dbReference type="NCBI Taxonomy" id="1182542"/>
    <lineage>
        <taxon>Eukaryota</taxon>
        <taxon>Fungi</taxon>
        <taxon>Dikarya</taxon>
        <taxon>Ascomycota</taxon>
        <taxon>Pezizomycotina</taxon>
        <taxon>Eurotiomycetes</taxon>
        <taxon>Chaetothyriomycetidae</taxon>
        <taxon>Chaetothyriales</taxon>
        <taxon>Herpotrichiellaceae</taxon>
        <taxon>Capronia</taxon>
    </lineage>
</organism>
<evidence type="ECO:0000313" key="1">
    <source>
        <dbReference type="EMBL" id="EXJ79893.1"/>
    </source>
</evidence>
<dbReference type="InterPro" id="IPR014942">
    <property type="entry name" value="AbiEii"/>
</dbReference>
<dbReference type="STRING" id="1182542.W9XI73"/>
<name>W9XI73_9EURO</name>
<dbReference type="Proteomes" id="UP000019478">
    <property type="component" value="Unassembled WGS sequence"/>
</dbReference>
<accession>W9XI73</accession>